<organism evidence="2 3">
    <name type="scientific">Candidatus Desulfosporosinus infrequens</name>
    <dbReference type="NCBI Taxonomy" id="2043169"/>
    <lineage>
        <taxon>Bacteria</taxon>
        <taxon>Bacillati</taxon>
        <taxon>Bacillota</taxon>
        <taxon>Clostridia</taxon>
        <taxon>Eubacteriales</taxon>
        <taxon>Desulfitobacteriaceae</taxon>
        <taxon>Desulfosporosinus</taxon>
    </lineage>
</organism>
<sequence>MTDKKHCPCCCSHQWTQTAPFTPAWAIETPSTPVCTRKNQTVTPNPIFPSTATLPICTPLELKKTGPSTILISVSIPAEAIITLPTKALEIKMIRKSLKITQWRFFNSVPSEPGLPHDTPKLFIGGFVRKDIQYSEVNRRTATAVEGIIKDFVVDIPISCVVDLGKHFVFPPVHFNQQREYGFSRSIQCPSSYPSKGKMPSGDLTEFNVVSQEYHNPLPFCELVFSQINEMDSALDCMPSHCEPFEEGVFNTLQEKMIVLIQIRLTFQPNTDHDHDHDPHDKHPKTKKC</sequence>
<accession>A0A2U3L1P9</accession>
<evidence type="ECO:0000313" key="2">
    <source>
        <dbReference type="EMBL" id="SPF45818.1"/>
    </source>
</evidence>
<dbReference type="InterPro" id="IPR054845">
    <property type="entry name" value="Exosporium_prot_C"/>
</dbReference>
<dbReference type="Proteomes" id="UP000238916">
    <property type="component" value="Unassembled WGS sequence"/>
</dbReference>
<feature type="region of interest" description="Disordered" evidence="1">
    <location>
        <begin position="270"/>
        <end position="289"/>
    </location>
</feature>
<evidence type="ECO:0000313" key="3">
    <source>
        <dbReference type="Proteomes" id="UP000238916"/>
    </source>
</evidence>
<evidence type="ECO:0000256" key="1">
    <source>
        <dbReference type="SAM" id="MobiDB-lite"/>
    </source>
</evidence>
<protein>
    <recommendedName>
        <fullName evidence="4">SipL SPOCS domain-containing protein</fullName>
    </recommendedName>
</protein>
<reference evidence="3" key="1">
    <citation type="submission" date="2018-02" db="EMBL/GenBank/DDBJ databases">
        <authorList>
            <person name="Hausmann B."/>
        </authorList>
    </citation>
    <scope>NUCLEOTIDE SEQUENCE [LARGE SCALE GENOMIC DNA]</scope>
    <source>
        <strain evidence="3">Peat soil MAG SbF1</strain>
    </source>
</reference>
<dbReference type="AlphaFoldDB" id="A0A2U3L1P9"/>
<dbReference type="EMBL" id="OMOF01000268">
    <property type="protein sequence ID" value="SPF45818.1"/>
    <property type="molecule type" value="Genomic_DNA"/>
</dbReference>
<evidence type="ECO:0008006" key="4">
    <source>
        <dbReference type="Google" id="ProtNLM"/>
    </source>
</evidence>
<proteinExistence type="predicted"/>
<feature type="compositionally biased region" description="Basic and acidic residues" evidence="1">
    <location>
        <begin position="271"/>
        <end position="281"/>
    </location>
</feature>
<dbReference type="OrthoDB" id="2381017at2"/>
<name>A0A2U3L1P9_9FIRM</name>
<gene>
    <name evidence="2" type="ORF">SBF1_340010</name>
</gene>
<dbReference type="NCBIfam" id="NF045794">
    <property type="entry name" value="CsxC_fam"/>
    <property type="match status" value="1"/>
</dbReference>